<dbReference type="PANTHER" id="PTHR42847">
    <property type="entry name" value="ALKANESULFONATE MONOOXYGENASE"/>
    <property type="match status" value="1"/>
</dbReference>
<evidence type="ECO:0000313" key="7">
    <source>
        <dbReference type="Proteomes" id="UP001352223"/>
    </source>
</evidence>
<keyword evidence="1" id="KW-0285">Flavoprotein</keyword>
<dbReference type="EC" id="1.-.-.-" evidence="6"/>
<dbReference type="Proteomes" id="UP001352223">
    <property type="component" value="Unassembled WGS sequence"/>
</dbReference>
<dbReference type="InterPro" id="IPR011251">
    <property type="entry name" value="Luciferase-like_dom"/>
</dbReference>
<dbReference type="InterPro" id="IPR019921">
    <property type="entry name" value="Lucif-like_OxRdtase_Rv2161c"/>
</dbReference>
<dbReference type="InterPro" id="IPR050172">
    <property type="entry name" value="SsuD_RutA_monooxygenase"/>
</dbReference>
<evidence type="ECO:0000256" key="2">
    <source>
        <dbReference type="ARBA" id="ARBA00022643"/>
    </source>
</evidence>
<protein>
    <submittedName>
        <fullName evidence="6">TIGR03619 family F420-dependent LLM class oxidoreductase</fullName>
        <ecNumber evidence="6">1.-.-.-</ecNumber>
    </submittedName>
</protein>
<sequence length="381" mass="41419">MLLGLALPTFGTDAHAEGIGTMSRTAEELGYDSLWTGDRVLAPRSPSAPYPSGDGVMPRAYENHMDPLTSLAFAAASTTRVRLGTSTLNGLWHAPLMLARALTTLDVLSRGRLDVGLGQGWMPDEYTAVGVPWEGRGARLEETLDVLESYWTKDEFAHRGPLFTVPGTVVGLKPEQRSGPPVLLAAFSPAGLRRVARRAAGWLPVAMPLVPLMGMWRTVTEEALKAGRDPDALRMALRVNPTLTDVPTDPEKVPGAGTLDQYVDYARCRRGGRPRTLHRLRAVARHPGRTPRHGGALPRGRTERLTERLGQVQCRGQVLDGFPDPVAQSMCVEYVLGGGQYRRQRTSARGSLRLAARSTVRLPLRTTARSQAPTAAGSRTW</sequence>
<feature type="domain" description="Luciferase-like" evidence="5">
    <location>
        <begin position="16"/>
        <end position="247"/>
    </location>
</feature>
<keyword evidence="4" id="KW-0503">Monooxygenase</keyword>
<name>A0ABU6CHN3_9ACTN</name>
<dbReference type="PANTHER" id="PTHR42847:SF4">
    <property type="entry name" value="ALKANESULFONATE MONOOXYGENASE-RELATED"/>
    <property type="match status" value="1"/>
</dbReference>
<evidence type="ECO:0000256" key="1">
    <source>
        <dbReference type="ARBA" id="ARBA00022630"/>
    </source>
</evidence>
<comment type="caution">
    <text evidence="6">The sequence shown here is derived from an EMBL/GenBank/DDBJ whole genome shotgun (WGS) entry which is preliminary data.</text>
</comment>
<feature type="non-terminal residue" evidence="6">
    <location>
        <position position="381"/>
    </location>
</feature>
<dbReference type="GO" id="GO:0016491">
    <property type="term" value="F:oxidoreductase activity"/>
    <property type="evidence" value="ECO:0007669"/>
    <property type="project" value="UniProtKB-KW"/>
</dbReference>
<gene>
    <name evidence="6" type="ORF">OKJ48_24500</name>
</gene>
<organism evidence="6 7">
    <name type="scientific">Streptomyces kunmingensis</name>
    <dbReference type="NCBI Taxonomy" id="68225"/>
    <lineage>
        <taxon>Bacteria</taxon>
        <taxon>Bacillati</taxon>
        <taxon>Actinomycetota</taxon>
        <taxon>Actinomycetes</taxon>
        <taxon>Kitasatosporales</taxon>
        <taxon>Streptomycetaceae</taxon>
        <taxon>Streptomyces</taxon>
    </lineage>
</organism>
<dbReference type="RefSeq" id="WP_324771124.1">
    <property type="nucleotide sequence ID" value="NZ_JAOZYB010000227.1"/>
</dbReference>
<dbReference type="Pfam" id="PF00296">
    <property type="entry name" value="Bac_luciferase"/>
    <property type="match status" value="1"/>
</dbReference>
<keyword evidence="3 6" id="KW-0560">Oxidoreductase</keyword>
<evidence type="ECO:0000313" key="6">
    <source>
        <dbReference type="EMBL" id="MEB3963380.1"/>
    </source>
</evidence>
<dbReference type="Gene3D" id="3.20.20.30">
    <property type="entry name" value="Luciferase-like domain"/>
    <property type="match status" value="1"/>
</dbReference>
<accession>A0ABU6CHN3</accession>
<keyword evidence="2" id="KW-0288">FMN</keyword>
<reference evidence="6 7" key="1">
    <citation type="submission" date="2022-10" db="EMBL/GenBank/DDBJ databases">
        <authorList>
            <person name="Xie J."/>
            <person name="Shen N."/>
        </authorList>
    </citation>
    <scope>NUCLEOTIDE SEQUENCE [LARGE SCALE GENOMIC DNA]</scope>
    <source>
        <strain evidence="6 7">DSM 41681</strain>
    </source>
</reference>
<evidence type="ECO:0000259" key="5">
    <source>
        <dbReference type="Pfam" id="PF00296"/>
    </source>
</evidence>
<evidence type="ECO:0000256" key="4">
    <source>
        <dbReference type="ARBA" id="ARBA00023033"/>
    </source>
</evidence>
<dbReference type="SUPFAM" id="SSF51679">
    <property type="entry name" value="Bacterial luciferase-like"/>
    <property type="match status" value="1"/>
</dbReference>
<evidence type="ECO:0000256" key="3">
    <source>
        <dbReference type="ARBA" id="ARBA00023002"/>
    </source>
</evidence>
<proteinExistence type="predicted"/>
<dbReference type="NCBIfam" id="TIGR03619">
    <property type="entry name" value="F420_Rv2161c"/>
    <property type="match status" value="1"/>
</dbReference>
<keyword evidence="7" id="KW-1185">Reference proteome</keyword>
<dbReference type="InterPro" id="IPR036661">
    <property type="entry name" value="Luciferase-like_sf"/>
</dbReference>
<dbReference type="EMBL" id="JAOZYB010000227">
    <property type="protein sequence ID" value="MEB3963380.1"/>
    <property type="molecule type" value="Genomic_DNA"/>
</dbReference>